<evidence type="ECO:0000259" key="2">
    <source>
        <dbReference type="Pfam" id="PF13514"/>
    </source>
</evidence>
<dbReference type="Proteomes" id="UP000549617">
    <property type="component" value="Unassembled WGS sequence"/>
</dbReference>
<organism evidence="3 4">
    <name type="scientific">Sphingobium boeckii</name>
    <dbReference type="NCBI Taxonomy" id="1082345"/>
    <lineage>
        <taxon>Bacteria</taxon>
        <taxon>Pseudomonadati</taxon>
        <taxon>Pseudomonadota</taxon>
        <taxon>Alphaproteobacteria</taxon>
        <taxon>Sphingomonadales</taxon>
        <taxon>Sphingomonadaceae</taxon>
        <taxon>Sphingobium</taxon>
    </lineage>
</organism>
<protein>
    <submittedName>
        <fullName evidence="3">Uncharacterized protein YhaN</fullName>
    </submittedName>
</protein>
<dbReference type="PANTHER" id="PTHR41259">
    <property type="entry name" value="DOUBLE-STRAND BREAK REPAIR RAD50 ATPASE, PUTATIVE-RELATED"/>
    <property type="match status" value="1"/>
</dbReference>
<proteinExistence type="predicted"/>
<keyword evidence="4" id="KW-1185">Reference proteome</keyword>
<comment type="caution">
    <text evidence="3">The sequence shown here is derived from an EMBL/GenBank/DDBJ whole genome shotgun (WGS) entry which is preliminary data.</text>
</comment>
<evidence type="ECO:0000313" key="4">
    <source>
        <dbReference type="Proteomes" id="UP000549617"/>
    </source>
</evidence>
<dbReference type="EMBL" id="JACIJC010000001">
    <property type="protein sequence ID" value="MBB5684963.1"/>
    <property type="molecule type" value="Genomic_DNA"/>
</dbReference>
<accession>A0A7W9ED67</accession>
<dbReference type="Pfam" id="PF13514">
    <property type="entry name" value="AAA_27"/>
    <property type="match status" value="1"/>
</dbReference>
<dbReference type="AlphaFoldDB" id="A0A7W9ED67"/>
<dbReference type="Gene3D" id="3.40.50.300">
    <property type="entry name" value="P-loop containing nucleotide triphosphate hydrolases"/>
    <property type="match status" value="2"/>
</dbReference>
<dbReference type="SUPFAM" id="SSF52540">
    <property type="entry name" value="P-loop containing nucleoside triphosphate hydrolases"/>
    <property type="match status" value="1"/>
</dbReference>
<sequence>MRFVDLALERYGHFDNCTLSFRAGEPDLHVIYGANEAGKTTSMAAVSDLLFGFPGRSPYNFIYDYSLLRVGAVLEDEGRTMACRRKKAASGTLLGPDDKPIDEGPLLAMLRGQTRETFGLSFSLDQEGLRAGGKAMVEARNDLGRALFAAGSGLTGVSDELARLEEEADAIWGPRASNKRSFTVAQRELETNARAIRERSLRPKTWLDAKAAVATAQGALDDARGRRDELLAEISRAERIRRIAPSARLRADHLAALAEYSATVDIPAQREDMAEAAMADVALATRAKAAAAKLADEATERMKALVADAEILAQADLIDELVTTSGAVVKAGSDMVRLTTEQATRAGRIEILREEAGALAADPPSRIASAKLRELALAHVEDKSALSQIAESEQELEERRRIAPNTSLTVDDGSPDELKRVVAAVDAARALGADSDARCLTLRRIADSTAASLSQALVRLAPWNGDASSLLELPRIGQVEVDEVRTTLSDLTTEVDRELATAARSREEAAALSLQMDQLASGKAVSADEIESARTERDGRWRPIRDHVLSETRLDAPTEVVSAFEIALAQADERSDLRFAAADESSRLTDMGNRAAKLLLDADQADIRTATFTRRREAARTAWGEKLIAAGHLDMEPTRFVGWSAERAAAEMAHAASVAAAEEADAAIARRVTVLEGLASCLPEGDAAREGVEIAPVLTSAERLRTDLEMLQQQRRLDEAAAARIEQDAEALGRRRKRLEDAAFTRSDQWRQQLEQTGLSLEIESAIATLDVLDELRVEIAAQSDLKGRLDGMVRDSGEHNSRVVAVADALGIPAAKETGDRLALMRTRLTAARSTATVLDTLQATVSSRDDEIAAEGAKLTAALDSLAALMKETGAADIDALTGAIERSRAARALRASVAETETAIKSAGDGKGLEELLDSLEGVDPDGLAARTQALSSELADLNAGVDAAAAAHGDARRAFASLEKEGNSAVDAATDADHARAELAVLSEQYILKRAEAVTLRWAIEQYRERHQDPMLLRASELFSTLTIGRYAALRIDNDASTPRLLGMRDDGRTVVEVGAMSEGTTDQLFLALRLAAVEQSVASGIRLPFLADDLFVNFDDERSQAGFRVLAELARSTQVLFFTHHPHLASIARSVVGVDVHSECSLA</sequence>
<evidence type="ECO:0000313" key="3">
    <source>
        <dbReference type="EMBL" id="MBB5684963.1"/>
    </source>
</evidence>
<gene>
    <name evidence="3" type="ORF">FHS49_000954</name>
</gene>
<dbReference type="InterPro" id="IPR038734">
    <property type="entry name" value="YhaN_AAA"/>
</dbReference>
<feature type="coiled-coil region" evidence="1">
    <location>
        <begin position="701"/>
        <end position="742"/>
    </location>
</feature>
<reference evidence="3 4" key="1">
    <citation type="submission" date="2020-08" db="EMBL/GenBank/DDBJ databases">
        <title>Genomic Encyclopedia of Type Strains, Phase IV (KMG-IV): sequencing the most valuable type-strain genomes for metagenomic binning, comparative biology and taxonomic classification.</title>
        <authorList>
            <person name="Goeker M."/>
        </authorList>
    </citation>
    <scope>NUCLEOTIDE SEQUENCE [LARGE SCALE GENOMIC DNA]</scope>
    <source>
        <strain evidence="3 4">DSM 25079</strain>
    </source>
</reference>
<feature type="domain" description="YhaN AAA" evidence="2">
    <location>
        <begin position="1"/>
        <end position="206"/>
    </location>
</feature>
<name>A0A7W9ED67_9SPHN</name>
<keyword evidence="1" id="KW-0175">Coiled coil</keyword>
<evidence type="ECO:0000256" key="1">
    <source>
        <dbReference type="SAM" id="Coils"/>
    </source>
</evidence>
<feature type="coiled-coil region" evidence="1">
    <location>
        <begin position="213"/>
        <end position="240"/>
    </location>
</feature>
<dbReference type="PANTHER" id="PTHR41259:SF1">
    <property type="entry name" value="DOUBLE-STRAND BREAK REPAIR RAD50 ATPASE, PUTATIVE-RELATED"/>
    <property type="match status" value="1"/>
</dbReference>
<dbReference type="InterPro" id="IPR027417">
    <property type="entry name" value="P-loop_NTPase"/>
</dbReference>
<dbReference type="RefSeq" id="WP_184015720.1">
    <property type="nucleotide sequence ID" value="NZ_JACIJC010000001.1"/>
</dbReference>